<keyword evidence="2" id="KW-0732">Signal</keyword>
<feature type="transmembrane region" description="Helical" evidence="1">
    <location>
        <begin position="160"/>
        <end position="178"/>
    </location>
</feature>
<organism evidence="3 4">
    <name type="scientific">Lymnaea stagnalis</name>
    <name type="common">Great pond snail</name>
    <name type="synonym">Helix stagnalis</name>
    <dbReference type="NCBI Taxonomy" id="6523"/>
    <lineage>
        <taxon>Eukaryota</taxon>
        <taxon>Metazoa</taxon>
        <taxon>Spiralia</taxon>
        <taxon>Lophotrochozoa</taxon>
        <taxon>Mollusca</taxon>
        <taxon>Gastropoda</taxon>
        <taxon>Heterobranchia</taxon>
        <taxon>Euthyneura</taxon>
        <taxon>Panpulmonata</taxon>
        <taxon>Hygrophila</taxon>
        <taxon>Lymnaeoidea</taxon>
        <taxon>Lymnaeidae</taxon>
        <taxon>Lymnaea</taxon>
    </lineage>
</organism>
<proteinExistence type="predicted"/>
<evidence type="ECO:0000256" key="2">
    <source>
        <dbReference type="SAM" id="SignalP"/>
    </source>
</evidence>
<feature type="signal peptide" evidence="2">
    <location>
        <begin position="1"/>
        <end position="20"/>
    </location>
</feature>
<sequence>MLKQLILAIMVGTLPEVLWCEQEDIARTMPKVIEDKPDPVPVKKPITLEDLELRVAALEKKHNDVKEITLMDIVRFALMKASAQLDVKIKERKANPIIQADDEKTRVLIDAKKQVDEVLMNFGKFQKEVGQLSDKLAEEWGKHGMAMSFEASAEMRKNNMVLAVISFGFFLLAVFWIHQNMM</sequence>
<dbReference type="Proteomes" id="UP001497497">
    <property type="component" value="Unassembled WGS sequence"/>
</dbReference>
<keyword evidence="4" id="KW-1185">Reference proteome</keyword>
<accession>A0AAV2I2N6</accession>
<gene>
    <name evidence="3" type="ORF">GSLYS_00013872001</name>
</gene>
<protein>
    <submittedName>
        <fullName evidence="3">Uncharacterized protein</fullName>
    </submittedName>
</protein>
<keyword evidence="1" id="KW-0812">Transmembrane</keyword>
<evidence type="ECO:0000313" key="4">
    <source>
        <dbReference type="Proteomes" id="UP001497497"/>
    </source>
</evidence>
<dbReference type="EMBL" id="CAXITT010000373">
    <property type="protein sequence ID" value="CAL1540139.1"/>
    <property type="molecule type" value="Genomic_DNA"/>
</dbReference>
<keyword evidence="1" id="KW-0472">Membrane</keyword>
<keyword evidence="1" id="KW-1133">Transmembrane helix</keyword>
<name>A0AAV2I2N6_LYMST</name>
<feature type="chain" id="PRO_5043416047" evidence="2">
    <location>
        <begin position="21"/>
        <end position="182"/>
    </location>
</feature>
<evidence type="ECO:0000313" key="3">
    <source>
        <dbReference type="EMBL" id="CAL1540139.1"/>
    </source>
</evidence>
<reference evidence="3 4" key="1">
    <citation type="submission" date="2024-04" db="EMBL/GenBank/DDBJ databases">
        <authorList>
            <consortium name="Genoscope - CEA"/>
            <person name="William W."/>
        </authorList>
    </citation>
    <scope>NUCLEOTIDE SEQUENCE [LARGE SCALE GENOMIC DNA]</scope>
</reference>
<comment type="caution">
    <text evidence="3">The sequence shown here is derived from an EMBL/GenBank/DDBJ whole genome shotgun (WGS) entry which is preliminary data.</text>
</comment>
<evidence type="ECO:0000256" key="1">
    <source>
        <dbReference type="SAM" id="Phobius"/>
    </source>
</evidence>
<dbReference type="AlphaFoldDB" id="A0AAV2I2N6"/>